<dbReference type="PANTHER" id="PTHR15681:SF1">
    <property type="entry name" value="MAD2L1-BINDING PROTEIN"/>
    <property type="match status" value="1"/>
</dbReference>
<name>A0AAV2HI09_LYMST</name>
<gene>
    <name evidence="1" type="ORF">GSLYS_00007605001</name>
</gene>
<dbReference type="InterPro" id="IPR009511">
    <property type="entry name" value="MAD1/Cdc20-bound-Mad2-bd"/>
</dbReference>
<evidence type="ECO:0000313" key="2">
    <source>
        <dbReference type="Proteomes" id="UP001497497"/>
    </source>
</evidence>
<keyword evidence="2" id="KW-1185">Reference proteome</keyword>
<comment type="caution">
    <text evidence="1">The sequence shown here is derived from an EMBL/GenBank/DDBJ whole genome shotgun (WGS) entry which is preliminary data.</text>
</comment>
<reference evidence="1 2" key="1">
    <citation type="submission" date="2024-04" db="EMBL/GenBank/DDBJ databases">
        <authorList>
            <consortium name="Genoscope - CEA"/>
            <person name="William W."/>
        </authorList>
    </citation>
    <scope>NUCLEOTIDE SEQUENCE [LARGE SCALE GENOMIC DNA]</scope>
</reference>
<dbReference type="InterPro" id="IPR053729">
    <property type="entry name" value="MAD2L1BP_domain_sf"/>
</dbReference>
<dbReference type="GO" id="GO:0007096">
    <property type="term" value="P:regulation of exit from mitosis"/>
    <property type="evidence" value="ECO:0007669"/>
    <property type="project" value="InterPro"/>
</dbReference>
<sequence length="134" mass="15038">MIRTNPTEWKVKNLINDLTQIFEHLEKAFVLCPEIEQVIVLFGGTIFSPKESYLINFPPPCPDADCLPLAACQRTLFKHIIGEDILGMFSSSVSPTNMTLLLSAPRSCPLNWFVPKQSFTSPRTGSVVTFNFKC</sequence>
<dbReference type="EMBL" id="CAXITT010000148">
    <property type="protein sequence ID" value="CAL1533645.1"/>
    <property type="molecule type" value="Genomic_DNA"/>
</dbReference>
<feature type="non-terminal residue" evidence="1">
    <location>
        <position position="134"/>
    </location>
</feature>
<dbReference type="PANTHER" id="PTHR15681">
    <property type="entry name" value="MAD2L1-BINDING PROTEIN"/>
    <property type="match status" value="1"/>
</dbReference>
<evidence type="ECO:0000313" key="1">
    <source>
        <dbReference type="EMBL" id="CAL1533645.1"/>
    </source>
</evidence>
<dbReference type="GO" id="GO:0005634">
    <property type="term" value="C:nucleus"/>
    <property type="evidence" value="ECO:0007669"/>
    <property type="project" value="InterPro"/>
</dbReference>
<organism evidence="1 2">
    <name type="scientific">Lymnaea stagnalis</name>
    <name type="common">Great pond snail</name>
    <name type="synonym">Helix stagnalis</name>
    <dbReference type="NCBI Taxonomy" id="6523"/>
    <lineage>
        <taxon>Eukaryota</taxon>
        <taxon>Metazoa</taxon>
        <taxon>Spiralia</taxon>
        <taxon>Lophotrochozoa</taxon>
        <taxon>Mollusca</taxon>
        <taxon>Gastropoda</taxon>
        <taxon>Heterobranchia</taxon>
        <taxon>Euthyneura</taxon>
        <taxon>Panpulmonata</taxon>
        <taxon>Hygrophila</taxon>
        <taxon>Lymnaeoidea</taxon>
        <taxon>Lymnaeidae</taxon>
        <taxon>Lymnaea</taxon>
    </lineage>
</organism>
<dbReference type="Gene3D" id="3.30.900.20">
    <property type="match status" value="1"/>
</dbReference>
<proteinExistence type="predicted"/>
<dbReference type="Pfam" id="PF06581">
    <property type="entry name" value="p31comet"/>
    <property type="match status" value="1"/>
</dbReference>
<protein>
    <submittedName>
        <fullName evidence="1">Uncharacterized protein</fullName>
    </submittedName>
</protein>
<accession>A0AAV2HI09</accession>
<dbReference type="AlphaFoldDB" id="A0AAV2HI09"/>
<dbReference type="Proteomes" id="UP001497497">
    <property type="component" value="Unassembled WGS sequence"/>
</dbReference>